<proteinExistence type="predicted"/>
<keyword evidence="2" id="KW-1185">Reference proteome</keyword>
<dbReference type="Proteomes" id="UP000623129">
    <property type="component" value="Unassembled WGS sequence"/>
</dbReference>
<dbReference type="EMBL" id="SWLB01000014">
    <property type="protein sequence ID" value="KAF3330123.1"/>
    <property type="molecule type" value="Genomic_DNA"/>
</dbReference>
<reference evidence="1" key="1">
    <citation type="submission" date="2020-01" db="EMBL/GenBank/DDBJ databases">
        <title>Genome sequence of Kobresia littledalei, the first chromosome-level genome in the family Cyperaceae.</title>
        <authorList>
            <person name="Qu G."/>
        </authorList>
    </citation>
    <scope>NUCLEOTIDE SEQUENCE</scope>
    <source>
        <strain evidence="1">C.B.Clarke</strain>
        <tissue evidence="1">Leaf</tissue>
    </source>
</reference>
<protein>
    <submittedName>
        <fullName evidence="1">Uncharacterized protein</fullName>
    </submittedName>
</protein>
<evidence type="ECO:0000313" key="1">
    <source>
        <dbReference type="EMBL" id="KAF3330123.1"/>
    </source>
</evidence>
<dbReference type="OrthoDB" id="5607at2759"/>
<evidence type="ECO:0000313" key="2">
    <source>
        <dbReference type="Proteomes" id="UP000623129"/>
    </source>
</evidence>
<dbReference type="AlphaFoldDB" id="A0A833QXW7"/>
<name>A0A833QXW7_9POAL</name>
<gene>
    <name evidence="1" type="ORF">FCM35_KLT05454</name>
</gene>
<organism evidence="1 2">
    <name type="scientific">Carex littledalei</name>
    <dbReference type="NCBI Taxonomy" id="544730"/>
    <lineage>
        <taxon>Eukaryota</taxon>
        <taxon>Viridiplantae</taxon>
        <taxon>Streptophyta</taxon>
        <taxon>Embryophyta</taxon>
        <taxon>Tracheophyta</taxon>
        <taxon>Spermatophyta</taxon>
        <taxon>Magnoliopsida</taxon>
        <taxon>Liliopsida</taxon>
        <taxon>Poales</taxon>
        <taxon>Cyperaceae</taxon>
        <taxon>Cyperoideae</taxon>
        <taxon>Cariceae</taxon>
        <taxon>Carex</taxon>
        <taxon>Carex subgen. Euthyceras</taxon>
    </lineage>
</organism>
<sequence length="151" mass="17865">MYDKFHNVGLLYEKQAKVQCMPIEERIARLMLPGPEEKQERKVVLWNGTLAANSFFNPTHVPTAQFAVLPRSSNSEPIIEEPMSSEEKQRVDEIPDFDDLFFDDPDEIPTINLHMESFFRNIEMIRSFRLKIVQRCWFCCLLLRPQFHHHS</sequence>
<accession>A0A833QXW7</accession>
<comment type="caution">
    <text evidence="1">The sequence shown here is derived from an EMBL/GenBank/DDBJ whole genome shotgun (WGS) entry which is preliminary data.</text>
</comment>